<evidence type="ECO:0000313" key="2">
    <source>
        <dbReference type="EMBL" id="OBR84787.1"/>
    </source>
</evidence>
<dbReference type="AlphaFoldDB" id="A0A1A6A3Z8"/>
<sequence length="258" mass="27723">MVMKRHEPASVQSATERDIRSLQPFVEAVPDASEERSSRADILPVRGPVLRSRRASTATLGSETEPLDDTVLAEHSPSDAGNGAQAGMSQDPIVSSIGEGTNMTDAPPRQQARAPSANGSGADGDTLFDQGNASNDEIRSIMSELQDKMAYIAQLSDFDNVLGLAAFSSQQSSDISQYVDSLAKMNAEMRTILVNQQLNFGYLDQNARRRVDELKAVTASIAASMQFERMTSPLVGQWPDRYDAEPGPSGSQANGQES</sequence>
<name>A0A1A6A3Z8_9TREE</name>
<accession>A0A1A6A3Z8</accession>
<dbReference type="RefSeq" id="XP_018262629.1">
    <property type="nucleotide sequence ID" value="XM_018408938.1"/>
</dbReference>
<organism evidence="2">
    <name type="scientific">Kwoniella dejecticola CBS 10117</name>
    <dbReference type="NCBI Taxonomy" id="1296121"/>
    <lineage>
        <taxon>Eukaryota</taxon>
        <taxon>Fungi</taxon>
        <taxon>Dikarya</taxon>
        <taxon>Basidiomycota</taxon>
        <taxon>Agaricomycotina</taxon>
        <taxon>Tremellomycetes</taxon>
        <taxon>Tremellales</taxon>
        <taxon>Cryptococcaceae</taxon>
        <taxon>Kwoniella</taxon>
    </lineage>
</organism>
<dbReference type="VEuPathDB" id="FungiDB:I303_05646"/>
<dbReference type="Proteomes" id="UP000078595">
    <property type="component" value="Chromosome 6"/>
</dbReference>
<dbReference type="KEGG" id="kdj:28969345"/>
<feature type="region of interest" description="Disordered" evidence="1">
    <location>
        <begin position="53"/>
        <end position="132"/>
    </location>
</feature>
<gene>
    <name evidence="2" type="ORF">I303_05646</name>
    <name evidence="3" type="ORF">I303_104908</name>
</gene>
<dbReference type="EMBL" id="KI894032">
    <property type="protein sequence ID" value="OBR84787.1"/>
    <property type="molecule type" value="Genomic_DNA"/>
</dbReference>
<feature type="region of interest" description="Disordered" evidence="1">
    <location>
        <begin position="236"/>
        <end position="258"/>
    </location>
</feature>
<dbReference type="GeneID" id="28969345"/>
<reference evidence="3" key="2">
    <citation type="submission" date="2013-07" db="EMBL/GenBank/DDBJ databases">
        <authorList>
            <consortium name="The Broad Institute Genome Sequencing Platform"/>
            <person name="Cuomo C."/>
            <person name="Litvintseva A."/>
            <person name="Chen Y."/>
            <person name="Heitman J."/>
            <person name="Sun S."/>
            <person name="Springer D."/>
            <person name="Dromer F."/>
            <person name="Young S.K."/>
            <person name="Zeng Q."/>
            <person name="Gargeya S."/>
            <person name="Fitzgerald M."/>
            <person name="Abouelleil A."/>
            <person name="Alvarado L."/>
            <person name="Berlin A.M."/>
            <person name="Chapman S.B."/>
            <person name="Dewar J."/>
            <person name="Goldberg J."/>
            <person name="Griggs A."/>
            <person name="Gujja S."/>
            <person name="Hansen M."/>
            <person name="Howarth C."/>
            <person name="Imamovic A."/>
            <person name="Larimer J."/>
            <person name="McCowan C."/>
            <person name="Murphy C."/>
            <person name="Pearson M."/>
            <person name="Priest M."/>
            <person name="Roberts A."/>
            <person name="Saif S."/>
            <person name="Shea T."/>
            <person name="Sykes S."/>
            <person name="Wortman J."/>
            <person name="Nusbaum C."/>
            <person name="Birren B."/>
        </authorList>
    </citation>
    <scope>NUCLEOTIDE SEQUENCE</scope>
    <source>
        <strain evidence="3">CBS 10117</strain>
    </source>
</reference>
<feature type="region of interest" description="Disordered" evidence="1">
    <location>
        <begin position="1"/>
        <end position="23"/>
    </location>
</feature>
<reference evidence="3" key="3">
    <citation type="submission" date="2024-02" db="EMBL/GenBank/DDBJ databases">
        <title>Comparative genomics of Cryptococcus and Kwoniella reveals pathogenesis evolution and contrasting modes of karyotype evolution via chromosome fusion or intercentromeric recombination.</title>
        <authorList>
            <person name="Coelho M.A."/>
            <person name="David-Palma M."/>
            <person name="Shea T."/>
            <person name="Bowers K."/>
            <person name="McGinley-Smith S."/>
            <person name="Mohammad A.W."/>
            <person name="Gnirke A."/>
            <person name="Yurkov A.M."/>
            <person name="Nowrousian M."/>
            <person name="Sun S."/>
            <person name="Cuomo C.A."/>
            <person name="Heitman J."/>
        </authorList>
    </citation>
    <scope>NUCLEOTIDE SEQUENCE</scope>
    <source>
        <strain evidence="3">CBS 10117</strain>
    </source>
</reference>
<evidence type="ECO:0000313" key="4">
    <source>
        <dbReference type="Proteomes" id="UP000078595"/>
    </source>
</evidence>
<reference evidence="2" key="1">
    <citation type="submission" date="2013-07" db="EMBL/GenBank/DDBJ databases">
        <title>The Genome Sequence of Cryptococcus dejecticola CBS10117.</title>
        <authorList>
            <consortium name="The Broad Institute Genome Sequencing Platform"/>
            <person name="Cuomo C."/>
            <person name="Litvintseva A."/>
            <person name="Chen Y."/>
            <person name="Heitman J."/>
            <person name="Sun S."/>
            <person name="Springer D."/>
            <person name="Dromer F."/>
            <person name="Young S.K."/>
            <person name="Zeng Q."/>
            <person name="Gargeya S."/>
            <person name="Fitzgerald M."/>
            <person name="Abouelleil A."/>
            <person name="Alvarado L."/>
            <person name="Berlin A.M."/>
            <person name="Chapman S.B."/>
            <person name="Dewar J."/>
            <person name="Goldberg J."/>
            <person name="Griggs A."/>
            <person name="Gujja S."/>
            <person name="Hansen M."/>
            <person name="Howarth C."/>
            <person name="Imamovic A."/>
            <person name="Larimer J."/>
            <person name="McCowan C."/>
            <person name="Murphy C."/>
            <person name="Pearson M."/>
            <person name="Priest M."/>
            <person name="Roberts A."/>
            <person name="Saif S."/>
            <person name="Shea T."/>
            <person name="Sykes S."/>
            <person name="Wortman J."/>
            <person name="Nusbaum C."/>
            <person name="Birren B."/>
        </authorList>
    </citation>
    <scope>NUCLEOTIDE SEQUENCE [LARGE SCALE GENOMIC DNA]</scope>
    <source>
        <strain evidence="2">CBS 10117</strain>
    </source>
</reference>
<keyword evidence="4" id="KW-1185">Reference proteome</keyword>
<evidence type="ECO:0000313" key="3">
    <source>
        <dbReference type="EMBL" id="WWC62312.1"/>
    </source>
</evidence>
<protein>
    <submittedName>
        <fullName evidence="2">Uncharacterized protein</fullName>
    </submittedName>
</protein>
<evidence type="ECO:0000256" key="1">
    <source>
        <dbReference type="SAM" id="MobiDB-lite"/>
    </source>
</evidence>
<feature type="compositionally biased region" description="Polar residues" evidence="1">
    <location>
        <begin position="249"/>
        <end position="258"/>
    </location>
</feature>
<feature type="compositionally biased region" description="Low complexity" evidence="1">
    <location>
        <begin position="106"/>
        <end position="115"/>
    </location>
</feature>
<proteinExistence type="predicted"/>
<dbReference type="EMBL" id="CP144535">
    <property type="protein sequence ID" value="WWC62312.1"/>
    <property type="molecule type" value="Genomic_DNA"/>
</dbReference>